<dbReference type="SUPFAM" id="SSF47413">
    <property type="entry name" value="lambda repressor-like DNA-binding domains"/>
    <property type="match status" value="1"/>
</dbReference>
<gene>
    <name evidence="3" type="ORF">CTER_1712</name>
</gene>
<feature type="domain" description="HTH cro/C1-type" evidence="2">
    <location>
        <begin position="5"/>
        <end position="59"/>
    </location>
</feature>
<dbReference type="SMART" id="SM00530">
    <property type="entry name" value="HTH_XRE"/>
    <property type="match status" value="1"/>
</dbReference>
<dbReference type="RefSeq" id="WP_004625297.1">
    <property type="nucleotide sequence ID" value="NZ_AORV01000028.1"/>
</dbReference>
<keyword evidence="1" id="KW-0238">DNA-binding</keyword>
<dbReference type="CDD" id="cd00093">
    <property type="entry name" value="HTH_XRE"/>
    <property type="match status" value="1"/>
</dbReference>
<keyword evidence="4" id="KW-1185">Reference proteome</keyword>
<evidence type="ECO:0000256" key="1">
    <source>
        <dbReference type="ARBA" id="ARBA00023125"/>
    </source>
</evidence>
<evidence type="ECO:0000313" key="3">
    <source>
        <dbReference type="EMBL" id="EMS72304.1"/>
    </source>
</evidence>
<evidence type="ECO:0000259" key="2">
    <source>
        <dbReference type="PROSITE" id="PS50943"/>
    </source>
</evidence>
<dbReference type="Gene3D" id="1.10.260.40">
    <property type="entry name" value="lambda repressor-like DNA-binding domains"/>
    <property type="match status" value="1"/>
</dbReference>
<organism evidence="3 4">
    <name type="scientific">Ruminiclostridium cellobioparum subsp. termitidis CT1112</name>
    <dbReference type="NCBI Taxonomy" id="1195236"/>
    <lineage>
        <taxon>Bacteria</taxon>
        <taxon>Bacillati</taxon>
        <taxon>Bacillota</taxon>
        <taxon>Clostridia</taxon>
        <taxon>Eubacteriales</taxon>
        <taxon>Oscillospiraceae</taxon>
        <taxon>Ruminiclostridium</taxon>
    </lineage>
</organism>
<comment type="caution">
    <text evidence="3">The sequence shown here is derived from an EMBL/GenBank/DDBJ whole genome shotgun (WGS) entry which is preliminary data.</text>
</comment>
<name>S0FT07_RUMCE</name>
<reference evidence="3 4" key="1">
    <citation type="journal article" date="2013" name="Genome Announc.">
        <title>Draft Genome Sequence of the Cellulolytic, Mesophilic, Anaerobic Bacterium Clostridium termitidis Strain CT1112 (DSM 5398).</title>
        <authorList>
            <person name="Lal S."/>
            <person name="Ramachandran U."/>
            <person name="Zhang X."/>
            <person name="Munir R."/>
            <person name="Sparling R."/>
            <person name="Levin D.B."/>
        </authorList>
    </citation>
    <scope>NUCLEOTIDE SEQUENCE [LARGE SCALE GENOMIC DNA]</scope>
    <source>
        <strain evidence="3 4">CT1112</strain>
    </source>
</reference>
<dbReference type="STRING" id="1195236.CTER_1712"/>
<dbReference type="PROSITE" id="PS50943">
    <property type="entry name" value="HTH_CROC1"/>
    <property type="match status" value="1"/>
</dbReference>
<dbReference type="Proteomes" id="UP000014155">
    <property type="component" value="Unassembled WGS sequence"/>
</dbReference>
<dbReference type="PANTHER" id="PTHR46558:SF4">
    <property type="entry name" value="DNA-BIDING PHAGE PROTEIN"/>
    <property type="match status" value="1"/>
</dbReference>
<protein>
    <submittedName>
        <fullName evidence="3">Helix-turn-helix protein</fullName>
    </submittedName>
</protein>
<dbReference type="Pfam" id="PF01381">
    <property type="entry name" value="HTH_3"/>
    <property type="match status" value="1"/>
</dbReference>
<dbReference type="AlphaFoldDB" id="S0FT07"/>
<evidence type="ECO:0000313" key="4">
    <source>
        <dbReference type="Proteomes" id="UP000014155"/>
    </source>
</evidence>
<accession>S0FT07</accession>
<dbReference type="InterPro" id="IPR001387">
    <property type="entry name" value="Cro/C1-type_HTH"/>
</dbReference>
<dbReference type="GO" id="GO:0003677">
    <property type="term" value="F:DNA binding"/>
    <property type="evidence" value="ECO:0007669"/>
    <property type="project" value="UniProtKB-KW"/>
</dbReference>
<dbReference type="eggNOG" id="COG1396">
    <property type="taxonomic scope" value="Bacteria"/>
</dbReference>
<proteinExistence type="predicted"/>
<dbReference type="InterPro" id="IPR010982">
    <property type="entry name" value="Lambda_DNA-bd_dom_sf"/>
</dbReference>
<dbReference type="EMBL" id="AORV01000028">
    <property type="protein sequence ID" value="EMS72304.1"/>
    <property type="molecule type" value="Genomic_DNA"/>
</dbReference>
<dbReference type="PATRIC" id="fig|1195236.3.peg.2039"/>
<sequence length="74" mass="8285">MTISLVNARNKKGKTQAEMAGILGIALSTYNMYENGQRKIPENIATKICEVLESKKEDIFLAATFTLRETSKNF</sequence>
<dbReference type="PANTHER" id="PTHR46558">
    <property type="entry name" value="TRACRIPTIONAL REGULATORY PROTEIN-RELATED-RELATED"/>
    <property type="match status" value="1"/>
</dbReference>